<dbReference type="GO" id="GO:0030527">
    <property type="term" value="F:structural constituent of chromatin"/>
    <property type="evidence" value="ECO:0007669"/>
    <property type="project" value="InterPro"/>
</dbReference>
<evidence type="ECO:0000256" key="1">
    <source>
        <dbReference type="ARBA" id="ARBA00002333"/>
    </source>
</evidence>
<dbReference type="AlphaFoldDB" id="A0A2U2PHC4"/>
<sequence>MNSFEKLKELLAATEKDAAAFYEKNNKAAGTRLRKAYMEIKNLASAGRNEVTELKNKESK</sequence>
<dbReference type="Proteomes" id="UP000245647">
    <property type="component" value="Unassembled WGS sequence"/>
</dbReference>
<dbReference type="InterPro" id="IPR010886">
    <property type="entry name" value="Hc1"/>
</dbReference>
<evidence type="ECO:0000313" key="3">
    <source>
        <dbReference type="EMBL" id="PWG80796.1"/>
    </source>
</evidence>
<evidence type="ECO:0000256" key="2">
    <source>
        <dbReference type="ARBA" id="ARBA00008424"/>
    </source>
</evidence>
<keyword evidence="4" id="KW-1185">Reference proteome</keyword>
<dbReference type="Pfam" id="PF07432">
    <property type="entry name" value="Hc1"/>
    <property type="match status" value="1"/>
</dbReference>
<gene>
    <name evidence="3" type="ORF">DDR33_10085</name>
</gene>
<proteinExistence type="inferred from homology"/>
<protein>
    <submittedName>
        <fullName evidence="3">Histone H1</fullName>
    </submittedName>
</protein>
<comment type="caution">
    <text evidence="3">The sequence shown here is derived from an EMBL/GenBank/DDBJ whole genome shotgun (WGS) entry which is preliminary data.</text>
</comment>
<dbReference type="RefSeq" id="WP_109415652.1">
    <property type="nucleotide sequence ID" value="NZ_QEAS01000007.1"/>
</dbReference>
<accession>A0A2U2PHC4</accession>
<comment type="function">
    <text evidence="1">Might have a role analogous to that of eukaryotic histone proteins.</text>
</comment>
<dbReference type="OrthoDB" id="1004212at2"/>
<dbReference type="GO" id="GO:0003677">
    <property type="term" value="F:DNA binding"/>
    <property type="evidence" value="ECO:0007669"/>
    <property type="project" value="InterPro"/>
</dbReference>
<dbReference type="EMBL" id="QEAS01000007">
    <property type="protein sequence ID" value="PWG80796.1"/>
    <property type="molecule type" value="Genomic_DNA"/>
</dbReference>
<evidence type="ECO:0000313" key="4">
    <source>
        <dbReference type="Proteomes" id="UP000245647"/>
    </source>
</evidence>
<name>A0A2U2PHC4_9SPHI</name>
<reference evidence="3 4" key="1">
    <citation type="submission" date="2018-04" db="EMBL/GenBank/DDBJ databases">
        <title>Pedobacter chongqingensis sp. nov., isolated from a rottenly hemp rope.</title>
        <authorList>
            <person name="Cai Y."/>
        </authorList>
    </citation>
    <scope>NUCLEOTIDE SEQUENCE [LARGE SCALE GENOMIC DNA]</scope>
    <source>
        <strain evidence="3 4">FJ4-8</strain>
    </source>
</reference>
<comment type="similarity">
    <text evidence="2">Belongs to the histone H1/H5 family. HCT subfamily.</text>
</comment>
<organism evidence="3 4">
    <name type="scientific">Pararcticibacter amylolyticus</name>
    <dbReference type="NCBI Taxonomy" id="2173175"/>
    <lineage>
        <taxon>Bacteria</taxon>
        <taxon>Pseudomonadati</taxon>
        <taxon>Bacteroidota</taxon>
        <taxon>Sphingobacteriia</taxon>
        <taxon>Sphingobacteriales</taxon>
        <taxon>Sphingobacteriaceae</taxon>
        <taxon>Pararcticibacter</taxon>
    </lineage>
</organism>